<dbReference type="GO" id="GO:0009847">
    <property type="term" value="P:spore germination"/>
    <property type="evidence" value="ECO:0007669"/>
    <property type="project" value="InterPro"/>
</dbReference>
<evidence type="ECO:0000256" key="8">
    <source>
        <dbReference type="SAM" id="SignalP"/>
    </source>
</evidence>
<keyword evidence="3" id="KW-0309">Germination</keyword>
<feature type="domain" description="Spore germination GerAC-like C-terminal" evidence="9">
    <location>
        <begin position="191"/>
        <end position="354"/>
    </location>
</feature>
<evidence type="ECO:0000256" key="1">
    <source>
        <dbReference type="ARBA" id="ARBA00004635"/>
    </source>
</evidence>
<keyword evidence="4 8" id="KW-0732">Signal</keyword>
<evidence type="ECO:0000256" key="7">
    <source>
        <dbReference type="ARBA" id="ARBA00023288"/>
    </source>
</evidence>
<dbReference type="RefSeq" id="WP_034639301.1">
    <property type="nucleotide sequence ID" value="NZ_CBCSJC010000008.1"/>
</dbReference>
<feature type="chain" id="PRO_5001692199" evidence="8">
    <location>
        <begin position="21"/>
        <end position="357"/>
    </location>
</feature>
<feature type="domain" description="Spore germination protein N-terminal" evidence="10">
    <location>
        <begin position="21"/>
        <end position="181"/>
    </location>
</feature>
<dbReference type="GO" id="GO:0016020">
    <property type="term" value="C:membrane"/>
    <property type="evidence" value="ECO:0007669"/>
    <property type="project" value="UniProtKB-SubCell"/>
</dbReference>
<keyword evidence="12" id="KW-1185">Reference proteome</keyword>
<dbReference type="InterPro" id="IPR057336">
    <property type="entry name" value="GerAC_N"/>
</dbReference>
<dbReference type="EMBL" id="JOTN01000009">
    <property type="protein sequence ID" value="KEK19069.1"/>
    <property type="molecule type" value="Genomic_DNA"/>
</dbReference>
<feature type="signal peptide" evidence="8">
    <location>
        <begin position="1"/>
        <end position="20"/>
    </location>
</feature>
<dbReference type="OrthoDB" id="2592518at2"/>
<comment type="caution">
    <text evidence="11">The sequence shown here is derived from an EMBL/GenBank/DDBJ whole genome shotgun (WGS) entry which is preliminary data.</text>
</comment>
<proteinExistence type="inferred from homology"/>
<dbReference type="PROSITE" id="PS51257">
    <property type="entry name" value="PROKAR_LIPOPROTEIN"/>
    <property type="match status" value="1"/>
</dbReference>
<reference evidence="11 12" key="1">
    <citation type="submission" date="2014-06" db="EMBL/GenBank/DDBJ databases">
        <title>Draft genome sequence of Bacillus manliponensis JCM 15802 (MCCC 1A00708).</title>
        <authorList>
            <person name="Lai Q."/>
            <person name="Liu Y."/>
            <person name="Shao Z."/>
        </authorList>
    </citation>
    <scope>NUCLEOTIDE SEQUENCE [LARGE SCALE GENOMIC DNA]</scope>
    <source>
        <strain evidence="11 12">JCM 15802</strain>
    </source>
</reference>
<gene>
    <name evidence="11" type="ORF">BAMA_23945</name>
</gene>
<dbReference type="AlphaFoldDB" id="A0A073JVN2"/>
<dbReference type="Pfam" id="PF05504">
    <property type="entry name" value="Spore_GerAC"/>
    <property type="match status" value="1"/>
</dbReference>
<dbReference type="STRING" id="574376.BAMA_23945"/>
<evidence type="ECO:0000256" key="4">
    <source>
        <dbReference type="ARBA" id="ARBA00022729"/>
    </source>
</evidence>
<evidence type="ECO:0000313" key="12">
    <source>
        <dbReference type="Proteomes" id="UP000027822"/>
    </source>
</evidence>
<dbReference type="Proteomes" id="UP000027822">
    <property type="component" value="Unassembled WGS sequence"/>
</dbReference>
<dbReference type="InterPro" id="IPR038501">
    <property type="entry name" value="Spore_GerAC_C_sf"/>
</dbReference>
<keyword evidence="5" id="KW-0472">Membrane</keyword>
<dbReference type="Pfam" id="PF25198">
    <property type="entry name" value="Spore_GerAC_N"/>
    <property type="match status" value="1"/>
</dbReference>
<organism evidence="11 12">
    <name type="scientific">Bacillus manliponensis</name>
    <dbReference type="NCBI Taxonomy" id="574376"/>
    <lineage>
        <taxon>Bacteria</taxon>
        <taxon>Bacillati</taxon>
        <taxon>Bacillota</taxon>
        <taxon>Bacilli</taxon>
        <taxon>Bacillales</taxon>
        <taxon>Bacillaceae</taxon>
        <taxon>Bacillus</taxon>
        <taxon>Bacillus cereus group</taxon>
    </lineage>
</organism>
<dbReference type="InterPro" id="IPR008844">
    <property type="entry name" value="Spore_GerAC-like"/>
</dbReference>
<dbReference type="eggNOG" id="ENOG502ZC2A">
    <property type="taxonomic scope" value="Bacteria"/>
</dbReference>
<evidence type="ECO:0000259" key="10">
    <source>
        <dbReference type="Pfam" id="PF25198"/>
    </source>
</evidence>
<evidence type="ECO:0000313" key="11">
    <source>
        <dbReference type="EMBL" id="KEK19069.1"/>
    </source>
</evidence>
<comment type="similarity">
    <text evidence="2">Belongs to the GerABKC lipoprotein family.</text>
</comment>
<name>A0A073JVN2_9BACI</name>
<sequence length="357" mass="40292">MKRILLLWITCFLLVGCAQPQIVDENRIVHVAGFDTEGKSINGTILYPEYTHGVETKPQMQSTTAQTFETITSHLSSESPYKIVLGQMSTLLFGKSVAQNGISDIVENLLRNPDIGRDVQLAVVDGSAEKLLNNVVKNDSLYLTQLIEQNIKNESIPRTNLHVFLYDYFSFLSDPFVPHIQKKEQGSVAVTGLAFFKEDKVVMYVNQQDAFLVKLLVTPTQNGRYEMTLKKEGKKGTIVIQNLLGGSTFYVTQDGASPNVKITLQLDGLIEKAPAWINLTKKKDILYIKRQLEKTLEKKLLTLARRFQEKEIDPLGIREEIRSRSRKWDSKQIRNMYPSISITVKAKVNVVQSGIGE</sequence>
<evidence type="ECO:0000256" key="6">
    <source>
        <dbReference type="ARBA" id="ARBA00023139"/>
    </source>
</evidence>
<comment type="subcellular location">
    <subcellularLocation>
        <location evidence="1">Membrane</location>
        <topology evidence="1">Lipid-anchor</topology>
    </subcellularLocation>
</comment>
<protein>
    <submittedName>
        <fullName evidence="11">Uncharacterized protein</fullName>
    </submittedName>
</protein>
<keyword evidence="6" id="KW-0564">Palmitate</keyword>
<dbReference type="NCBIfam" id="TIGR02887">
    <property type="entry name" value="spore_ger_x_C"/>
    <property type="match status" value="1"/>
</dbReference>
<dbReference type="Gene3D" id="3.30.300.210">
    <property type="entry name" value="Nutrient germinant receptor protein C, domain 3"/>
    <property type="match status" value="1"/>
</dbReference>
<dbReference type="PANTHER" id="PTHR35789:SF1">
    <property type="entry name" value="SPORE GERMINATION PROTEIN B3"/>
    <property type="match status" value="1"/>
</dbReference>
<dbReference type="InterPro" id="IPR046953">
    <property type="entry name" value="Spore_GerAC-like_C"/>
</dbReference>
<evidence type="ECO:0000256" key="3">
    <source>
        <dbReference type="ARBA" id="ARBA00022544"/>
    </source>
</evidence>
<dbReference type="PANTHER" id="PTHR35789">
    <property type="entry name" value="SPORE GERMINATION PROTEIN B3"/>
    <property type="match status" value="1"/>
</dbReference>
<evidence type="ECO:0000259" key="9">
    <source>
        <dbReference type="Pfam" id="PF05504"/>
    </source>
</evidence>
<evidence type="ECO:0000256" key="5">
    <source>
        <dbReference type="ARBA" id="ARBA00023136"/>
    </source>
</evidence>
<keyword evidence="7" id="KW-0449">Lipoprotein</keyword>
<evidence type="ECO:0000256" key="2">
    <source>
        <dbReference type="ARBA" id="ARBA00007886"/>
    </source>
</evidence>
<accession>A0A073JVN2</accession>